<dbReference type="InterPro" id="IPR036249">
    <property type="entry name" value="Thioredoxin-like_sf"/>
</dbReference>
<dbReference type="CDD" id="cd03038">
    <property type="entry name" value="GST_N_etherase_LigE"/>
    <property type="match status" value="1"/>
</dbReference>
<dbReference type="Gene3D" id="1.20.1050.10">
    <property type="match status" value="1"/>
</dbReference>
<accession>A0A2Z2PT42</accession>
<name>A0A2Z2PT42_9HYPH</name>
<dbReference type="InterPro" id="IPR004045">
    <property type="entry name" value="Glutathione_S-Trfase_N"/>
</dbReference>
<organism evidence="2">
    <name type="scientific">Agrobacterium fabrum</name>
    <dbReference type="NCBI Taxonomy" id="1176649"/>
    <lineage>
        <taxon>Bacteria</taxon>
        <taxon>Pseudomonadati</taxon>
        <taxon>Pseudomonadota</taxon>
        <taxon>Alphaproteobacteria</taxon>
        <taxon>Hyphomicrobiales</taxon>
        <taxon>Rhizobiaceae</taxon>
        <taxon>Rhizobium/Agrobacterium group</taxon>
        <taxon>Agrobacterium</taxon>
        <taxon>Agrobacterium tumefaciens complex</taxon>
    </lineage>
</organism>
<reference evidence="2" key="1">
    <citation type="submission" date="2016-10" db="EMBL/GenBank/DDBJ databases">
        <title>Agrobacterium Ti plasmids: Classification based on T-DNA and Vir regions organization.</title>
        <authorList>
            <person name="Nabi N."/>
            <person name="Vial L."/>
            <person name="Ben Hafsa A."/>
            <person name="Chapulliot D."/>
            <person name="Berard A."/>
            <person name="Chauveau A."/>
            <person name="Le Paslier M.-C."/>
            <person name="Harzallah Skhiri F."/>
            <person name="Brunel D."/>
            <person name="Nesme X."/>
            <person name="Chaouachi M."/>
        </authorList>
    </citation>
    <scope>NUCLEOTIDE SEQUENCE</scope>
    <source>
        <strain evidence="2">CFBP1933</strain>
        <strain evidence="3">CFBP5505</strain>
        <plasmid evidence="2">pTi_CFBP1933</plasmid>
        <plasmid evidence="3">pTi_CFBP5505</plasmid>
    </source>
</reference>
<dbReference type="SUPFAM" id="SSF52833">
    <property type="entry name" value="Thioredoxin-like"/>
    <property type="match status" value="1"/>
</dbReference>
<dbReference type="PANTHER" id="PTHR43968:SF6">
    <property type="entry name" value="GLUTATHIONE S-TRANSFERASE OMEGA"/>
    <property type="match status" value="1"/>
</dbReference>
<feature type="domain" description="GST N-terminal" evidence="1">
    <location>
        <begin position="8"/>
        <end position="84"/>
    </location>
</feature>
<dbReference type="GO" id="GO:0006749">
    <property type="term" value="P:glutathione metabolic process"/>
    <property type="evidence" value="ECO:0007669"/>
    <property type="project" value="TreeGrafter"/>
</dbReference>
<dbReference type="RefSeq" id="WP_010891559.1">
    <property type="nucleotide sequence ID" value="NZ_KY000044.1"/>
</dbReference>
<dbReference type="GO" id="GO:0005737">
    <property type="term" value="C:cytoplasm"/>
    <property type="evidence" value="ECO:0007669"/>
    <property type="project" value="TreeGrafter"/>
</dbReference>
<evidence type="ECO:0000313" key="2">
    <source>
        <dbReference type="EMBL" id="ASK44079.1"/>
    </source>
</evidence>
<dbReference type="SUPFAM" id="SSF47616">
    <property type="entry name" value="GST C-terminal domain-like"/>
    <property type="match status" value="1"/>
</dbReference>
<dbReference type="GO" id="GO:0004364">
    <property type="term" value="F:glutathione transferase activity"/>
    <property type="evidence" value="ECO:0007669"/>
    <property type="project" value="TreeGrafter"/>
</dbReference>
<dbReference type="EMBL" id="KY000057">
    <property type="protein sequence ID" value="ASK46450.1"/>
    <property type="molecule type" value="Genomic_DNA"/>
</dbReference>
<geneLocation type="plasmid" evidence="2">
    <name>pTi_CFBP1933</name>
</geneLocation>
<dbReference type="AlphaFoldDB" id="A0A2Z2PT42"/>
<dbReference type="PROSITE" id="PS50404">
    <property type="entry name" value="GST_NTER"/>
    <property type="match status" value="1"/>
</dbReference>
<dbReference type="CDD" id="cd03202">
    <property type="entry name" value="GST_C_etherase_LigE"/>
    <property type="match status" value="1"/>
</dbReference>
<dbReference type="Gene3D" id="3.40.30.10">
    <property type="entry name" value="Glutaredoxin"/>
    <property type="match status" value="1"/>
</dbReference>
<keyword evidence="2" id="KW-0614">Plasmid</keyword>
<dbReference type="PANTHER" id="PTHR43968">
    <property type="match status" value="1"/>
</dbReference>
<sequence length="243" mass="27155">MTIILYDLVGSSEEIRFSPHCWKTRMSLAHKGLEYQTVPTTFVGVPEVEGGVSKTIPVIRDGEQVIADSFAIALYLDEAYPDRPALFEGKGGKSMGRFIERWSQLTLHPYIGVATLMEEVGLLEPESAAYFRKSREAKFGRALEEVARDRGVKLAAFRSALEPLRSMLTYQPFIGGSSPLFPDYIVFGAFQWARTTTTFQVLEESDPVNIWFERCLDLHGGLGRSFARAVWMPSAGEEETVCA</sequence>
<dbReference type="InterPro" id="IPR036282">
    <property type="entry name" value="Glutathione-S-Trfase_C_sf"/>
</dbReference>
<evidence type="ECO:0000259" key="1">
    <source>
        <dbReference type="PROSITE" id="PS50404"/>
    </source>
</evidence>
<geneLocation type="plasmid" evidence="3">
    <name>pTi_CFBP5505</name>
</geneLocation>
<dbReference type="Pfam" id="PF13417">
    <property type="entry name" value="GST_N_3"/>
    <property type="match status" value="1"/>
</dbReference>
<evidence type="ECO:0000313" key="3">
    <source>
        <dbReference type="EMBL" id="ASK46450.1"/>
    </source>
</evidence>
<dbReference type="EMBL" id="KY000044">
    <property type="protein sequence ID" value="ASK44079.1"/>
    <property type="molecule type" value="Genomic_DNA"/>
</dbReference>
<dbReference type="GO" id="GO:0045174">
    <property type="term" value="F:glutathione dehydrogenase (ascorbate) activity"/>
    <property type="evidence" value="ECO:0007669"/>
    <property type="project" value="TreeGrafter"/>
</dbReference>
<dbReference type="InterPro" id="IPR050983">
    <property type="entry name" value="GST_Omega/HSP26"/>
</dbReference>
<dbReference type="InterPro" id="IPR054416">
    <property type="entry name" value="GST_UstS-like_C"/>
</dbReference>
<dbReference type="Pfam" id="PF22041">
    <property type="entry name" value="GST_C_7"/>
    <property type="match status" value="1"/>
</dbReference>
<proteinExistence type="predicted"/>
<protein>
    <submittedName>
        <fullName evidence="2">Beta-aryl ether-cleaving protein</fullName>
    </submittedName>
</protein>